<feature type="coiled-coil region" evidence="1">
    <location>
        <begin position="26"/>
        <end position="86"/>
    </location>
</feature>
<accession>A0A1I7V4H4</accession>
<dbReference type="eggNOG" id="ENOG502T73X">
    <property type="taxonomic scope" value="Eukaryota"/>
</dbReference>
<name>A0A1I7V4H4_9PELO</name>
<protein>
    <submittedName>
        <fullName evidence="3">M protein</fullName>
    </submittedName>
</protein>
<proteinExistence type="predicted"/>
<organism evidence="2 3">
    <name type="scientific">Caenorhabditis tropicalis</name>
    <dbReference type="NCBI Taxonomy" id="1561998"/>
    <lineage>
        <taxon>Eukaryota</taxon>
        <taxon>Metazoa</taxon>
        <taxon>Ecdysozoa</taxon>
        <taxon>Nematoda</taxon>
        <taxon>Chromadorea</taxon>
        <taxon>Rhabditida</taxon>
        <taxon>Rhabditina</taxon>
        <taxon>Rhabditomorpha</taxon>
        <taxon>Rhabditoidea</taxon>
        <taxon>Rhabditidae</taxon>
        <taxon>Peloderinae</taxon>
        <taxon>Caenorhabditis</taxon>
    </lineage>
</organism>
<evidence type="ECO:0000313" key="3">
    <source>
        <dbReference type="WBParaSite" id="Csp11.Scaffold630.g22307.t1"/>
    </source>
</evidence>
<dbReference type="Proteomes" id="UP000095282">
    <property type="component" value="Unplaced"/>
</dbReference>
<dbReference type="STRING" id="1561998.A0A1I7V4H4"/>
<dbReference type="AlphaFoldDB" id="A0A1I7V4H4"/>
<keyword evidence="2" id="KW-1185">Reference proteome</keyword>
<evidence type="ECO:0000256" key="1">
    <source>
        <dbReference type="SAM" id="Coils"/>
    </source>
</evidence>
<keyword evidence="1" id="KW-0175">Coiled coil</keyword>
<evidence type="ECO:0000313" key="2">
    <source>
        <dbReference type="Proteomes" id="UP000095282"/>
    </source>
</evidence>
<dbReference type="WBParaSite" id="Csp11.Scaffold630.g22307.t1">
    <property type="protein sequence ID" value="Csp11.Scaffold630.g22307.t1"/>
    <property type="gene ID" value="Csp11.Scaffold630.g22307"/>
</dbReference>
<sequence>MYVNQPIHAEKFKSFCQQLSDFTEALANERSAVDKMMKQMESQQLEAETAFAERVAEDKAKFAAQREQLERELHILTETNDKLCAQKKDWELKQAKASEELMAELDRNDIDNADAQFGDHFSSLIDSMNNLSYDSMNDQFTVIKNNLDELNIEKEQLKLSIADQKKTIAVMTPELKSTCGVTYKERNAFRISLLNQINKVRAEYQTCRLQEQALKAKLAM</sequence>
<reference evidence="3" key="1">
    <citation type="submission" date="2016-11" db="UniProtKB">
        <authorList>
            <consortium name="WormBaseParasite"/>
        </authorList>
    </citation>
    <scope>IDENTIFICATION</scope>
</reference>
<feature type="coiled-coil region" evidence="1">
    <location>
        <begin position="133"/>
        <end position="167"/>
    </location>
</feature>